<dbReference type="GeneID" id="83704240"/>
<evidence type="ECO:0000313" key="3">
    <source>
        <dbReference type="EMBL" id="SUN47096.1"/>
    </source>
</evidence>
<sequence>MGESVMIKEESEDKFLALTQQINQLEWLEEDLLSMKRQHEQAVSELQADCRHLSFALESLLNHMPEDYAGKYAEQEANDHLLRQMDRYVDEHLDHVSTYIMGVRRQLERDQEKLIGERSRLRWE</sequence>
<name>A0A380JTN5_9STRE</name>
<organism evidence="3 4">
    <name type="scientific">Streptococcus equi subsp. equi</name>
    <dbReference type="NCBI Taxonomy" id="148942"/>
    <lineage>
        <taxon>Bacteria</taxon>
        <taxon>Bacillati</taxon>
        <taxon>Bacillota</taxon>
        <taxon>Bacilli</taxon>
        <taxon>Lactobacillales</taxon>
        <taxon>Streptococcaceae</taxon>
        <taxon>Streptococcus</taxon>
    </lineage>
</organism>
<keyword evidence="1" id="KW-0175">Coiled coil</keyword>
<feature type="coiled-coil region" evidence="1">
    <location>
        <begin position="18"/>
        <end position="49"/>
    </location>
</feature>
<evidence type="ECO:0000313" key="4">
    <source>
        <dbReference type="Proteomes" id="UP000254461"/>
    </source>
</evidence>
<dbReference type="EMBL" id="UHFF01000002">
    <property type="protein sequence ID" value="SUN47096.1"/>
    <property type="molecule type" value="Genomic_DNA"/>
</dbReference>
<gene>
    <name evidence="2" type="ORF">NCTC12092_00347</name>
    <name evidence="3" type="ORF">NCTC12092_01309</name>
</gene>
<dbReference type="AlphaFoldDB" id="A0A380JTN5"/>
<dbReference type="EMBL" id="UHFF01000002">
    <property type="protein sequence ID" value="SUN45046.1"/>
    <property type="molecule type" value="Genomic_DNA"/>
</dbReference>
<protein>
    <submittedName>
        <fullName evidence="3">Cingulin</fullName>
    </submittedName>
</protein>
<proteinExistence type="predicted"/>
<evidence type="ECO:0000313" key="2">
    <source>
        <dbReference type="EMBL" id="SUN45046.1"/>
    </source>
</evidence>
<accession>A0A380JTN5</accession>
<dbReference type="Proteomes" id="UP000254461">
    <property type="component" value="Unassembled WGS sequence"/>
</dbReference>
<dbReference type="RefSeq" id="WP_231146773.1">
    <property type="nucleotide sequence ID" value="NZ_LR134273.1"/>
</dbReference>
<evidence type="ECO:0000256" key="1">
    <source>
        <dbReference type="SAM" id="Coils"/>
    </source>
</evidence>
<reference evidence="3 4" key="1">
    <citation type="submission" date="2018-06" db="EMBL/GenBank/DDBJ databases">
        <authorList>
            <consortium name="Pathogen Informatics"/>
            <person name="Doyle S."/>
        </authorList>
    </citation>
    <scope>NUCLEOTIDE SEQUENCE [LARGE SCALE GENOMIC DNA]</scope>
    <source>
        <strain evidence="3 4">NCTC12092</strain>
    </source>
</reference>